<dbReference type="EMBL" id="MJGC01000043">
    <property type="protein sequence ID" value="OEJ75912.1"/>
    <property type="molecule type" value="Genomic_DNA"/>
</dbReference>
<feature type="domain" description="SH3b" evidence="2">
    <location>
        <begin position="26"/>
        <end position="99"/>
    </location>
</feature>
<dbReference type="STRING" id="1781255.BH720_07360"/>
<name>A0A1E5QMJ1_9CYAN</name>
<dbReference type="Pfam" id="PF08239">
    <property type="entry name" value="SH3_3"/>
    <property type="match status" value="1"/>
</dbReference>
<proteinExistence type="predicted"/>
<sequence>MKVKSFFLMAIASSLAVVGDVLPSFARSAVLSTRSTTSWINVRAWPSTTSTIRHQGRAGDRVEIIRDARGNDGAIWHYLKFNNSNAEGWIRSDFVQALPSPSASIPSPQPPQAIVRPEPKTQRLNQEQIDYFVEVAMGAEFGKSSPVVRKWKSDIIVQAIGTPTAEDRRTLDAVVRELRELTGLNITLGDRNANMTIYFVPEPEFRRYEPNYIPRNYGFFWTQWNNNTIYNARILISTTGVTQRERSHLIREEVTQSLGLMRDSFKYPDSIFYQGWTDTTEYSEMDRAIIRLLYRPEIRPGMTQEEVLSILAAL</sequence>
<reference evidence="3" key="1">
    <citation type="submission" date="2016-09" db="EMBL/GenBank/DDBJ databases">
        <title>Draft genome of thermotolerant cyanobacterium Desertifilum sp. strain IPPAS B-1220.</title>
        <authorList>
            <person name="Sinetova M.A."/>
            <person name="Bolakhan K."/>
            <person name="Zayadan B.K."/>
            <person name="Mironov K.S."/>
            <person name="Ustinova V."/>
            <person name="Kupriyanova E.V."/>
            <person name="Sidorov R.A."/>
            <person name="Skrypnik A.N."/>
            <person name="Gogoleva N.E."/>
            <person name="Gogolev Y.V."/>
            <person name="Los D.A."/>
        </authorList>
    </citation>
    <scope>NUCLEOTIDE SEQUENCE [LARGE SCALE GENOMIC DNA]</scope>
    <source>
        <strain evidence="3">IPPAS B-1220</strain>
    </source>
</reference>
<protein>
    <recommendedName>
        <fullName evidence="2">SH3b domain-containing protein</fullName>
    </recommendedName>
</protein>
<dbReference type="InterPro" id="IPR003646">
    <property type="entry name" value="SH3-like_bac-type"/>
</dbReference>
<dbReference type="AlphaFoldDB" id="A0A1E5QMJ1"/>
<dbReference type="Pfam" id="PF11150">
    <property type="entry name" value="DUF2927"/>
    <property type="match status" value="1"/>
</dbReference>
<evidence type="ECO:0000259" key="2">
    <source>
        <dbReference type="PROSITE" id="PS51781"/>
    </source>
</evidence>
<dbReference type="PROSITE" id="PS51781">
    <property type="entry name" value="SH3B"/>
    <property type="match status" value="1"/>
</dbReference>
<accession>A0A1E5QMJ1</accession>
<dbReference type="OrthoDB" id="3295600at2"/>
<gene>
    <name evidence="3" type="ORF">BH720_07360</name>
</gene>
<evidence type="ECO:0000256" key="1">
    <source>
        <dbReference type="SAM" id="SignalP"/>
    </source>
</evidence>
<comment type="caution">
    <text evidence="3">The sequence shown here is derived from an EMBL/GenBank/DDBJ whole genome shotgun (WGS) entry which is preliminary data.</text>
</comment>
<feature type="chain" id="PRO_5009184375" description="SH3b domain-containing protein" evidence="1">
    <location>
        <begin position="20"/>
        <end position="314"/>
    </location>
</feature>
<dbReference type="RefSeq" id="WP_069966530.1">
    <property type="nucleotide sequence ID" value="NZ_CM124774.1"/>
</dbReference>
<feature type="signal peptide" evidence="1">
    <location>
        <begin position="1"/>
        <end position="19"/>
    </location>
</feature>
<organism evidence="3">
    <name type="scientific">Desertifilum tharense IPPAS B-1220</name>
    <dbReference type="NCBI Taxonomy" id="1781255"/>
    <lineage>
        <taxon>Bacteria</taxon>
        <taxon>Bacillati</taxon>
        <taxon>Cyanobacteriota</taxon>
        <taxon>Cyanophyceae</taxon>
        <taxon>Desertifilales</taxon>
        <taxon>Desertifilaceae</taxon>
        <taxon>Desertifilum</taxon>
    </lineage>
</organism>
<evidence type="ECO:0000313" key="3">
    <source>
        <dbReference type="EMBL" id="OEJ75912.1"/>
    </source>
</evidence>
<keyword evidence="1" id="KW-0732">Signal</keyword>
<dbReference type="Gene3D" id="2.30.30.40">
    <property type="entry name" value="SH3 Domains"/>
    <property type="match status" value="1"/>
</dbReference>
<dbReference type="InterPro" id="IPR021323">
    <property type="entry name" value="DUF2927"/>
</dbReference>
<dbReference type="SMART" id="SM00287">
    <property type="entry name" value="SH3b"/>
    <property type="match status" value="1"/>
</dbReference>